<dbReference type="Gene3D" id="1.10.10.10">
    <property type="entry name" value="Winged helix-like DNA-binding domain superfamily/Winged helix DNA-binding domain"/>
    <property type="match status" value="2"/>
</dbReference>
<gene>
    <name evidence="5" type="primary">scpB</name>
    <name evidence="5" type="ORF">J8C06_12255</name>
</gene>
<dbReference type="PIRSF" id="PIRSF019345">
    <property type="entry name" value="ScpB"/>
    <property type="match status" value="1"/>
</dbReference>
<dbReference type="Proteomes" id="UP000676506">
    <property type="component" value="Chromosome 2"/>
</dbReference>
<keyword evidence="3" id="KW-0159">Chromosome partition</keyword>
<evidence type="ECO:0000256" key="3">
    <source>
        <dbReference type="ARBA" id="ARBA00022829"/>
    </source>
</evidence>
<dbReference type="InterPro" id="IPR005234">
    <property type="entry name" value="ScpB_csome_segregation"/>
</dbReference>
<accession>A0ABX8BGB8</accession>
<evidence type="ECO:0000313" key="6">
    <source>
        <dbReference type="Proteomes" id="UP000676506"/>
    </source>
</evidence>
<dbReference type="PANTHER" id="PTHR34298">
    <property type="entry name" value="SEGREGATION AND CONDENSATION PROTEIN B"/>
    <property type="match status" value="1"/>
</dbReference>
<name>A0ABX8BGB8_9BACT</name>
<keyword evidence="6" id="KW-1185">Reference proteome</keyword>
<evidence type="ECO:0000256" key="1">
    <source>
        <dbReference type="ARBA" id="ARBA00022490"/>
    </source>
</evidence>
<keyword evidence="2" id="KW-0132">Cell division</keyword>
<evidence type="ECO:0000256" key="2">
    <source>
        <dbReference type="ARBA" id="ARBA00022618"/>
    </source>
</evidence>
<protein>
    <submittedName>
        <fullName evidence="5">SMC-Scp complex subunit ScpB</fullName>
    </submittedName>
</protein>
<evidence type="ECO:0000256" key="4">
    <source>
        <dbReference type="ARBA" id="ARBA00023306"/>
    </source>
</evidence>
<dbReference type="EMBL" id="CP072649">
    <property type="protein sequence ID" value="QUW04550.1"/>
    <property type="molecule type" value="Genomic_DNA"/>
</dbReference>
<keyword evidence="1" id="KW-0963">Cytoplasm</keyword>
<dbReference type="Pfam" id="PF04079">
    <property type="entry name" value="SMC_ScpB"/>
    <property type="match status" value="1"/>
</dbReference>
<dbReference type="SUPFAM" id="SSF46785">
    <property type="entry name" value="Winged helix' DNA-binding domain"/>
    <property type="match status" value="2"/>
</dbReference>
<dbReference type="InterPro" id="IPR036390">
    <property type="entry name" value="WH_DNA-bd_sf"/>
</dbReference>
<dbReference type="NCBIfam" id="TIGR00281">
    <property type="entry name" value="SMC-Scp complex subunit ScpB"/>
    <property type="match status" value="1"/>
</dbReference>
<reference evidence="5 6" key="1">
    <citation type="submission" date="2021-03" db="EMBL/GenBank/DDBJ databases">
        <title>Genomic and phenotypic characterization of Chloracidobacterium isolates provides evidence for multiple species.</title>
        <authorList>
            <person name="Saini M.K."/>
            <person name="Costas A.M.G."/>
            <person name="Tank M."/>
            <person name="Bryant D.A."/>
        </authorList>
    </citation>
    <scope>NUCLEOTIDE SEQUENCE [LARGE SCALE GENOMIC DNA]</scope>
    <source>
        <strain evidence="5 6">BV2-C</strain>
    </source>
</reference>
<dbReference type="InterPro" id="IPR036388">
    <property type="entry name" value="WH-like_DNA-bd_sf"/>
</dbReference>
<proteinExistence type="predicted"/>
<sequence length="177" mass="19454">MTLETLKAILETLIYTADEPLTRKQLGELLPEASPDAIEVALAALVADYANRGLVLREIAGGWQIATRPELSEYVRRYHRSRPSARLSLAALETLAVIAYKQPVTVPEILEIRGVSSSSAIKTLLDRKLITPKGRKECVGRPILYGTSKEFLLQFGLRDLSVLPSLEDLSELDAPAS</sequence>
<dbReference type="PANTHER" id="PTHR34298:SF2">
    <property type="entry name" value="SEGREGATION AND CONDENSATION PROTEIN B"/>
    <property type="match status" value="1"/>
</dbReference>
<organism evidence="5 6">
    <name type="scientific">Chloracidobacterium validum</name>
    <dbReference type="NCBI Taxonomy" id="2821543"/>
    <lineage>
        <taxon>Bacteria</taxon>
        <taxon>Pseudomonadati</taxon>
        <taxon>Acidobacteriota</taxon>
        <taxon>Terriglobia</taxon>
        <taxon>Terriglobales</taxon>
        <taxon>Acidobacteriaceae</taxon>
        <taxon>Chloracidobacterium</taxon>
    </lineage>
</organism>
<evidence type="ECO:0000313" key="5">
    <source>
        <dbReference type="EMBL" id="QUW04550.1"/>
    </source>
</evidence>
<keyword evidence="4" id="KW-0131">Cell cycle</keyword>
<dbReference type="RefSeq" id="WP_211430439.1">
    <property type="nucleotide sequence ID" value="NZ_CP072649.1"/>
</dbReference>